<dbReference type="AlphaFoldDB" id="A0A6J4PUA7"/>
<gene>
    <name evidence="2" type="ORF">AVDCRST_MAG66-2568</name>
</gene>
<sequence length="49" mass="5080">WRSPSISDPGVPGSASWTTALAAMSTLPDVTHPCTCSRGAPRRPSRAAD</sequence>
<organism evidence="2">
    <name type="scientific">uncultured Pseudonocardia sp</name>
    <dbReference type="NCBI Taxonomy" id="211455"/>
    <lineage>
        <taxon>Bacteria</taxon>
        <taxon>Bacillati</taxon>
        <taxon>Actinomycetota</taxon>
        <taxon>Actinomycetes</taxon>
        <taxon>Pseudonocardiales</taxon>
        <taxon>Pseudonocardiaceae</taxon>
        <taxon>Pseudonocardia</taxon>
        <taxon>environmental samples</taxon>
    </lineage>
</organism>
<feature type="compositionally biased region" description="Basic residues" evidence="1">
    <location>
        <begin position="40"/>
        <end position="49"/>
    </location>
</feature>
<protein>
    <submittedName>
        <fullName evidence="2">Uncharacterized protein</fullName>
    </submittedName>
</protein>
<name>A0A6J4PUA7_9PSEU</name>
<evidence type="ECO:0000256" key="1">
    <source>
        <dbReference type="SAM" id="MobiDB-lite"/>
    </source>
</evidence>
<feature type="region of interest" description="Disordered" evidence="1">
    <location>
        <begin position="29"/>
        <end position="49"/>
    </location>
</feature>
<proteinExistence type="predicted"/>
<feature type="non-terminal residue" evidence="2">
    <location>
        <position position="49"/>
    </location>
</feature>
<evidence type="ECO:0000313" key="2">
    <source>
        <dbReference type="EMBL" id="CAA9419723.1"/>
    </source>
</evidence>
<feature type="non-terminal residue" evidence="2">
    <location>
        <position position="1"/>
    </location>
</feature>
<reference evidence="2" key="1">
    <citation type="submission" date="2020-02" db="EMBL/GenBank/DDBJ databases">
        <authorList>
            <person name="Meier V. D."/>
        </authorList>
    </citation>
    <scope>NUCLEOTIDE SEQUENCE</scope>
    <source>
        <strain evidence="2">AVDCRST_MAG66</strain>
    </source>
</reference>
<dbReference type="EMBL" id="CADCUS010000376">
    <property type="protein sequence ID" value="CAA9419723.1"/>
    <property type="molecule type" value="Genomic_DNA"/>
</dbReference>
<accession>A0A6J4PUA7</accession>